<evidence type="ECO:0000313" key="1">
    <source>
        <dbReference type="EMBL" id="WNZ47480.1"/>
    </source>
</evidence>
<dbReference type="AlphaFoldDB" id="A0AA96X8G5"/>
<reference evidence="1" key="1">
    <citation type="journal article" date="2023" name="Plants (Basel)">
        <title>Genomic Analysis of Leptolyngbya boryana CZ1 Reveals Efficient Carbon Fixation Modules.</title>
        <authorList>
            <person name="Bai X."/>
            <person name="Wang H."/>
            <person name="Cheng W."/>
            <person name="Wang J."/>
            <person name="Ma M."/>
            <person name="Hu H."/>
            <person name="Song Z."/>
            <person name="Ma H."/>
            <person name="Fan Y."/>
            <person name="Du C."/>
            <person name="Xu J."/>
        </authorList>
    </citation>
    <scope>NUCLEOTIDE SEQUENCE</scope>
    <source>
        <strain evidence="1">CZ1</strain>
    </source>
</reference>
<dbReference type="EMBL" id="CP130144">
    <property type="protein sequence ID" value="WNZ47480.1"/>
    <property type="molecule type" value="Genomic_DNA"/>
</dbReference>
<proteinExistence type="predicted"/>
<protein>
    <submittedName>
        <fullName evidence="1">Uncharacterized protein</fullName>
    </submittedName>
</protein>
<name>A0AA96X8G5_LEPBY</name>
<organism evidence="1">
    <name type="scientific">Leptolyngbya boryana CZ1</name>
    <dbReference type="NCBI Taxonomy" id="3060204"/>
    <lineage>
        <taxon>Bacteria</taxon>
        <taxon>Bacillati</taxon>
        <taxon>Cyanobacteriota</taxon>
        <taxon>Cyanophyceae</taxon>
        <taxon>Leptolyngbyales</taxon>
        <taxon>Leptolyngbyaceae</taxon>
        <taxon>Leptolyngbya group</taxon>
        <taxon>Leptolyngbya</taxon>
    </lineage>
</organism>
<gene>
    <name evidence="1" type="ORF">Q2T42_06505</name>
</gene>
<accession>A0AA96X8G5</accession>
<sequence>MLTLAENDLPKLSENRVPKLHENHLPKFMQFCKYLKRRFRWHLPKTLEELRQWMTQKLQALSPETIASITGRASILEALSVAGI</sequence>
<reference evidence="1" key="2">
    <citation type="submission" date="2023-07" db="EMBL/GenBank/DDBJ databases">
        <authorList>
            <person name="Bai X.-H."/>
            <person name="Wang H.-H."/>
            <person name="Wang J."/>
            <person name="Ma M.-Y."/>
            <person name="Hu H.-H."/>
            <person name="Song Z.-L."/>
            <person name="Ma H.-G."/>
            <person name="Fan Y."/>
            <person name="Du C.-Y."/>
            <person name="Xu J.-C."/>
        </authorList>
    </citation>
    <scope>NUCLEOTIDE SEQUENCE</scope>
    <source>
        <strain evidence="1">CZ1</strain>
    </source>
</reference>
<dbReference type="RefSeq" id="WP_316428138.1">
    <property type="nucleotide sequence ID" value="NZ_CP130144.1"/>
</dbReference>